<dbReference type="RefSeq" id="WP_044666193.1">
    <property type="nucleotide sequence ID" value="NZ_CDRZ01000289.1"/>
</dbReference>
<dbReference type="Gene3D" id="1.10.10.2910">
    <property type="match status" value="1"/>
</dbReference>
<name>A0A0B7MIG5_9FIRM</name>
<evidence type="ECO:0000259" key="1">
    <source>
        <dbReference type="Pfam" id="PF06114"/>
    </source>
</evidence>
<feature type="domain" description="IrrE N-terminal-like" evidence="1">
    <location>
        <begin position="34"/>
        <end position="163"/>
    </location>
</feature>
<reference evidence="3" key="1">
    <citation type="submission" date="2015-01" db="EMBL/GenBank/DDBJ databases">
        <authorList>
            <person name="Manzoor Shahid"/>
            <person name="Zubair Saima"/>
        </authorList>
    </citation>
    <scope>NUCLEOTIDE SEQUENCE [LARGE SCALE GENOMIC DNA]</scope>
    <source>
        <strain evidence="3">Sp3</strain>
    </source>
</reference>
<dbReference type="Proteomes" id="UP000046155">
    <property type="component" value="Unassembled WGS sequence"/>
</dbReference>
<dbReference type="Pfam" id="PF06114">
    <property type="entry name" value="Peptidase_M78"/>
    <property type="match status" value="1"/>
</dbReference>
<protein>
    <recommendedName>
        <fullName evidence="1">IrrE N-terminal-like domain-containing protein</fullName>
    </recommendedName>
</protein>
<dbReference type="PANTHER" id="PTHR43236">
    <property type="entry name" value="ANTITOXIN HIGA1"/>
    <property type="match status" value="1"/>
</dbReference>
<sequence>MLNFEPRLSPEMYARQLSCKLNLTYSVDAEEVVKELGLLYREKDLGKSSGYDGCLVRKNNKAAVIINANIAYKTRRNFTIAHELGHYLIKGHNKNIYNCAGKDIEGSFSGKGHESEANQFAVELLFPSQHAKSILKRNPLNMDLAKEMAARYGTSLTSTLIRLVKQNDIDCCAVILSEGSKVKWSITSTRFRRCYEVAPGYLSQDTYAYDFFIGKSIPQESQNVRPGSWISGDGVYDLSYIIEESVPFANLGIVATLLTIPQDEDDYDNVDL</sequence>
<dbReference type="OrthoDB" id="9816277at2"/>
<proteinExistence type="predicted"/>
<dbReference type="InterPro" id="IPR052345">
    <property type="entry name" value="Rad_response_metalloprotease"/>
</dbReference>
<organism evidence="2 3">
    <name type="scientific">Syntrophaceticus schinkii</name>
    <dbReference type="NCBI Taxonomy" id="499207"/>
    <lineage>
        <taxon>Bacteria</taxon>
        <taxon>Bacillati</taxon>
        <taxon>Bacillota</taxon>
        <taxon>Clostridia</taxon>
        <taxon>Thermoanaerobacterales</taxon>
        <taxon>Thermoanaerobacterales Family III. Incertae Sedis</taxon>
        <taxon>Syntrophaceticus</taxon>
    </lineage>
</organism>
<keyword evidence="3" id="KW-1185">Reference proteome</keyword>
<gene>
    <name evidence="2" type="ORF">SSCH_880005</name>
</gene>
<dbReference type="PANTHER" id="PTHR43236:SF1">
    <property type="entry name" value="BLL7220 PROTEIN"/>
    <property type="match status" value="1"/>
</dbReference>
<dbReference type="AlphaFoldDB" id="A0A0B7MIG5"/>
<dbReference type="InterPro" id="IPR010359">
    <property type="entry name" value="IrrE_HExxH"/>
</dbReference>
<dbReference type="EMBL" id="CDRZ01000289">
    <property type="protein sequence ID" value="CEO90434.1"/>
    <property type="molecule type" value="Genomic_DNA"/>
</dbReference>
<evidence type="ECO:0000313" key="2">
    <source>
        <dbReference type="EMBL" id="CEO90434.1"/>
    </source>
</evidence>
<evidence type="ECO:0000313" key="3">
    <source>
        <dbReference type="Proteomes" id="UP000046155"/>
    </source>
</evidence>
<accession>A0A0B7MIG5</accession>